<proteinExistence type="predicted"/>
<name>A0ABX0Y0E5_9ACTN</name>
<gene>
    <name evidence="1" type="ORF">HC031_14465</name>
</gene>
<protein>
    <submittedName>
        <fullName evidence="1">Uncharacterized protein</fullName>
    </submittedName>
</protein>
<reference evidence="1 2" key="1">
    <citation type="submission" date="2020-03" db="EMBL/GenBank/DDBJ databases">
        <title>WGS of the type strain of Planosporangium spp.</title>
        <authorList>
            <person name="Thawai C."/>
        </authorList>
    </citation>
    <scope>NUCLEOTIDE SEQUENCE [LARGE SCALE GENOMIC DNA]</scope>
    <source>
        <strain evidence="1 2">TBRC 5610</strain>
    </source>
</reference>
<dbReference type="RefSeq" id="WP_167925802.1">
    <property type="nucleotide sequence ID" value="NZ_JAATVY010000008.1"/>
</dbReference>
<dbReference type="Proteomes" id="UP000722989">
    <property type="component" value="Unassembled WGS sequence"/>
</dbReference>
<dbReference type="EMBL" id="JAATVY010000008">
    <property type="protein sequence ID" value="NJC70910.1"/>
    <property type="molecule type" value="Genomic_DNA"/>
</dbReference>
<accession>A0ABX0Y0E5</accession>
<evidence type="ECO:0000313" key="1">
    <source>
        <dbReference type="EMBL" id="NJC70910.1"/>
    </source>
</evidence>
<comment type="caution">
    <text evidence="1">The sequence shown here is derived from an EMBL/GenBank/DDBJ whole genome shotgun (WGS) entry which is preliminary data.</text>
</comment>
<keyword evidence="2" id="KW-1185">Reference proteome</keyword>
<evidence type="ECO:0000313" key="2">
    <source>
        <dbReference type="Proteomes" id="UP000722989"/>
    </source>
</evidence>
<sequence>MEHAASGWVTFSAHRIGDEELTTDLAAAGLWFDRWLTEDHAWFTARPA</sequence>
<organism evidence="1 2">
    <name type="scientific">Planosporangium thailandense</name>
    <dbReference type="NCBI Taxonomy" id="765197"/>
    <lineage>
        <taxon>Bacteria</taxon>
        <taxon>Bacillati</taxon>
        <taxon>Actinomycetota</taxon>
        <taxon>Actinomycetes</taxon>
        <taxon>Micromonosporales</taxon>
        <taxon>Micromonosporaceae</taxon>
        <taxon>Planosporangium</taxon>
    </lineage>
</organism>